<protein>
    <submittedName>
        <fullName evidence="1">Protein xylosyltransferase protein</fullName>
        <ecNumber evidence="1">2.4.2.26</ecNumber>
    </submittedName>
</protein>
<dbReference type="EC" id="2.4.2.26" evidence="1"/>
<name>A0ACB7V7U5_DIOAL</name>
<proteinExistence type="predicted"/>
<dbReference type="Proteomes" id="UP000827976">
    <property type="component" value="Chromosome 11"/>
</dbReference>
<accession>A0ACB7V7U5</accession>
<keyword evidence="1" id="KW-0328">Glycosyltransferase</keyword>
<gene>
    <name evidence="1" type="ORF">IHE45_11G081700</name>
</gene>
<keyword evidence="2" id="KW-1185">Reference proteome</keyword>
<comment type="caution">
    <text evidence="1">The sequence shown here is derived from an EMBL/GenBank/DDBJ whole genome shotgun (WGS) entry which is preliminary data.</text>
</comment>
<evidence type="ECO:0000313" key="1">
    <source>
        <dbReference type="EMBL" id="KAH7669495.1"/>
    </source>
</evidence>
<sequence length="500" mass="58067">MERCVGCFSKDEEIVCFPCNNKKPKILTSLYSAWMVVLFFIVLLFCGLLFSNSSVVSNITTTLTNFASTTQEQTTIPFTCNPANLTCPSTNITSHTLPPSSSCPEYFRWIHEDLRPWAETGITEEAVLRAKKEAAFRLIISNGRAYIDLYHHVFQTRDIFTIWGILQLLQRYPGRVPDLDLMFNCEDMPVVRAADYKAVNAPIPPPLFRYCKDDTTVDIVFPDWSFWGWIEVNIKPWEVLMKEIKQENEKLKWVDRLPYAYWRGNADVAATRHNLLSCNVSKDHEWNARVYRQNWYKETRQGFKESNLAKQCTHRYKIYIEGRSWSVSEKYILACDSPTLFVSTRYHDFFTRGLIPGKHFWPIPSNDKCRSIKFAVDWGNSHQKEAQELGKTSSSFMREQLSMDYVYDFMLHLLTEYSKLLKYKPVVPPTAVEYCMETMACTRKGLEQQFMLDSMVKSPSDRGPCAMPPPYDPGQLQDFLTMKANATKKIEELQKNSLQH</sequence>
<organism evidence="1 2">
    <name type="scientific">Dioscorea alata</name>
    <name type="common">Purple yam</name>
    <dbReference type="NCBI Taxonomy" id="55571"/>
    <lineage>
        <taxon>Eukaryota</taxon>
        <taxon>Viridiplantae</taxon>
        <taxon>Streptophyta</taxon>
        <taxon>Embryophyta</taxon>
        <taxon>Tracheophyta</taxon>
        <taxon>Spermatophyta</taxon>
        <taxon>Magnoliopsida</taxon>
        <taxon>Liliopsida</taxon>
        <taxon>Dioscoreales</taxon>
        <taxon>Dioscoreaceae</taxon>
        <taxon>Dioscorea</taxon>
    </lineage>
</organism>
<dbReference type="EMBL" id="CM037021">
    <property type="protein sequence ID" value="KAH7669495.1"/>
    <property type="molecule type" value="Genomic_DNA"/>
</dbReference>
<reference evidence="2" key="1">
    <citation type="journal article" date="2022" name="Nat. Commun.">
        <title>Chromosome evolution and the genetic basis of agronomically important traits in greater yam.</title>
        <authorList>
            <person name="Bredeson J.V."/>
            <person name="Lyons J.B."/>
            <person name="Oniyinde I.O."/>
            <person name="Okereke N.R."/>
            <person name="Kolade O."/>
            <person name="Nnabue I."/>
            <person name="Nwadili C.O."/>
            <person name="Hribova E."/>
            <person name="Parker M."/>
            <person name="Nwogha J."/>
            <person name="Shu S."/>
            <person name="Carlson J."/>
            <person name="Kariba R."/>
            <person name="Muthemba S."/>
            <person name="Knop K."/>
            <person name="Barton G.J."/>
            <person name="Sherwood A.V."/>
            <person name="Lopez-Montes A."/>
            <person name="Asiedu R."/>
            <person name="Jamnadass R."/>
            <person name="Muchugi A."/>
            <person name="Goodstein D."/>
            <person name="Egesi C.N."/>
            <person name="Featherston J."/>
            <person name="Asfaw A."/>
            <person name="Simpson G.G."/>
            <person name="Dolezel J."/>
            <person name="Hendre P.S."/>
            <person name="Van Deynze A."/>
            <person name="Kumar P.L."/>
            <person name="Obidiegwu J.E."/>
            <person name="Bhattacharjee R."/>
            <person name="Rokhsar D.S."/>
        </authorList>
    </citation>
    <scope>NUCLEOTIDE SEQUENCE [LARGE SCALE GENOMIC DNA]</scope>
    <source>
        <strain evidence="2">cv. TDa95/00328</strain>
    </source>
</reference>
<evidence type="ECO:0000313" key="2">
    <source>
        <dbReference type="Proteomes" id="UP000827976"/>
    </source>
</evidence>
<keyword evidence="1" id="KW-0808">Transferase</keyword>